<dbReference type="AlphaFoldDB" id="A0AAU9UNW3"/>
<gene>
    <name evidence="2" type="ORF">EEDITHA_LOCUS15658</name>
</gene>
<evidence type="ECO:0000313" key="3">
    <source>
        <dbReference type="Proteomes" id="UP001153954"/>
    </source>
</evidence>
<evidence type="ECO:0000256" key="1">
    <source>
        <dbReference type="SAM" id="MobiDB-lite"/>
    </source>
</evidence>
<organism evidence="2 3">
    <name type="scientific">Euphydryas editha</name>
    <name type="common">Edith's checkerspot</name>
    <dbReference type="NCBI Taxonomy" id="104508"/>
    <lineage>
        <taxon>Eukaryota</taxon>
        <taxon>Metazoa</taxon>
        <taxon>Ecdysozoa</taxon>
        <taxon>Arthropoda</taxon>
        <taxon>Hexapoda</taxon>
        <taxon>Insecta</taxon>
        <taxon>Pterygota</taxon>
        <taxon>Neoptera</taxon>
        <taxon>Endopterygota</taxon>
        <taxon>Lepidoptera</taxon>
        <taxon>Glossata</taxon>
        <taxon>Ditrysia</taxon>
        <taxon>Papilionoidea</taxon>
        <taxon>Nymphalidae</taxon>
        <taxon>Nymphalinae</taxon>
        <taxon>Euphydryas</taxon>
    </lineage>
</organism>
<sequence>MVLVLRTPIKRMETSNPPSTPTKNVKKIPRQSLEKWEGAAPESAYTAEQGAPTTSKQKTPTPKRVDSSKEGKGARVCSPVATAERTRVQQATALLNKARLSISSYRNLKTKIKNSILKSMAGLKKLVADSETDSLVGSLAERARKEGRGPVRVEPVANDTDITFTVPPDSGLSASLDEHSWLLLESNERIKALQE</sequence>
<keyword evidence="3" id="KW-1185">Reference proteome</keyword>
<evidence type="ECO:0000313" key="2">
    <source>
        <dbReference type="EMBL" id="CAH2100843.1"/>
    </source>
</evidence>
<feature type="compositionally biased region" description="Basic and acidic residues" evidence="1">
    <location>
        <begin position="63"/>
        <end position="73"/>
    </location>
</feature>
<comment type="caution">
    <text evidence="2">The sequence shown here is derived from an EMBL/GenBank/DDBJ whole genome shotgun (WGS) entry which is preliminary data.</text>
</comment>
<proteinExistence type="predicted"/>
<accession>A0AAU9UNW3</accession>
<dbReference type="EMBL" id="CAKOGL010000023">
    <property type="protein sequence ID" value="CAH2100843.1"/>
    <property type="molecule type" value="Genomic_DNA"/>
</dbReference>
<name>A0AAU9UNW3_EUPED</name>
<dbReference type="Proteomes" id="UP001153954">
    <property type="component" value="Unassembled WGS sequence"/>
</dbReference>
<feature type="region of interest" description="Disordered" evidence="1">
    <location>
        <begin position="1"/>
        <end position="79"/>
    </location>
</feature>
<protein>
    <submittedName>
        <fullName evidence="2">Uncharacterized protein</fullName>
    </submittedName>
</protein>
<feature type="compositionally biased region" description="Polar residues" evidence="1">
    <location>
        <begin position="14"/>
        <end position="23"/>
    </location>
</feature>
<feature type="compositionally biased region" description="Low complexity" evidence="1">
    <location>
        <begin position="52"/>
        <end position="62"/>
    </location>
</feature>
<reference evidence="2" key="1">
    <citation type="submission" date="2022-03" db="EMBL/GenBank/DDBJ databases">
        <authorList>
            <person name="Tunstrom K."/>
        </authorList>
    </citation>
    <scope>NUCLEOTIDE SEQUENCE</scope>
</reference>